<dbReference type="HOGENOM" id="CLU_3389994_0_0_9"/>
<proteinExistence type="predicted"/>
<dbReference type="Proteomes" id="UP000012042">
    <property type="component" value="Chromosome"/>
</dbReference>
<evidence type="ECO:0000313" key="2">
    <source>
        <dbReference type="Proteomes" id="UP000012042"/>
    </source>
</evidence>
<protein>
    <submittedName>
        <fullName evidence="1">Uncharacterized protein</fullName>
    </submittedName>
</protein>
<gene>
    <name evidence="1" type="ORF">LVISKB_0339</name>
</gene>
<dbReference type="KEGG" id="lbk:LVISKB_0339"/>
<evidence type="ECO:0000313" key="1">
    <source>
        <dbReference type="EMBL" id="BAN05974.1"/>
    </source>
</evidence>
<name>M5AB06_LEVBR</name>
<dbReference type="AlphaFoldDB" id="M5AB06"/>
<organism evidence="1 2">
    <name type="scientific">Levilactobacillus brevis KB290</name>
    <dbReference type="NCBI Taxonomy" id="1001583"/>
    <lineage>
        <taxon>Bacteria</taxon>
        <taxon>Bacillati</taxon>
        <taxon>Bacillota</taxon>
        <taxon>Bacilli</taxon>
        <taxon>Lactobacillales</taxon>
        <taxon>Lactobacillaceae</taxon>
        <taxon>Levilactobacillus</taxon>
    </lineage>
</organism>
<sequence>MSPAILVGLFLYHPGYDKWDDLVDYRLNHPIF</sequence>
<reference evidence="1 2" key="1">
    <citation type="journal article" date="2013" name="PLoS ONE">
        <title>Genomic Analysis by Deep Sequencing of the Probiotic Lactobacillus brevis KB290 Harboring Nine Plasmids Reveals Genomic Stability.</title>
        <authorList>
            <person name="Fukao M."/>
            <person name="Oshima K."/>
            <person name="Morita H."/>
            <person name="Toh H."/>
            <person name="Suda W."/>
            <person name="Kim S.W."/>
            <person name="Suzuki S."/>
            <person name="Yakabe T."/>
            <person name="Hattori M."/>
            <person name="Yajima N."/>
        </authorList>
    </citation>
    <scope>NUCLEOTIDE SEQUENCE [LARGE SCALE GENOMIC DNA]</scope>
    <source>
        <strain evidence="1 2">KB290</strain>
    </source>
</reference>
<accession>M5AB06</accession>
<dbReference type="EMBL" id="AP012167">
    <property type="protein sequence ID" value="BAN05974.1"/>
    <property type="molecule type" value="Genomic_DNA"/>
</dbReference>